<dbReference type="RefSeq" id="WP_012007172.1">
    <property type="nucleotide sequence ID" value="NC_009840.1"/>
</dbReference>
<dbReference type="OrthoDB" id="541582at2"/>
<evidence type="ECO:0000313" key="2">
    <source>
        <dbReference type="Proteomes" id="UP000002014"/>
    </source>
</evidence>
<dbReference type="AlphaFoldDB" id="A8G349"/>
<evidence type="ECO:0008006" key="3">
    <source>
        <dbReference type="Google" id="ProtNLM"/>
    </source>
</evidence>
<dbReference type="KEGG" id="pmh:P9215_04141"/>
<sequence length="65" mass="7486">MANSQNDIDIYYAVGNANTKRQENEIASIMKIRNEAGWKLISTSTAVVDNKNQFSNLYLFWEKDI</sequence>
<protein>
    <recommendedName>
        <fullName evidence="3">DUF4177 domain-containing protein</fullName>
    </recommendedName>
</protein>
<accession>A8G349</accession>
<dbReference type="STRING" id="93060.P9215_04141"/>
<proteinExistence type="predicted"/>
<evidence type="ECO:0000313" key="1">
    <source>
        <dbReference type="EMBL" id="ABV50030.1"/>
    </source>
</evidence>
<gene>
    <name evidence="1" type="ordered locus">P9215_04141</name>
</gene>
<organism evidence="1 2">
    <name type="scientific">Prochlorococcus marinus (strain MIT 9215)</name>
    <dbReference type="NCBI Taxonomy" id="93060"/>
    <lineage>
        <taxon>Bacteria</taxon>
        <taxon>Bacillati</taxon>
        <taxon>Cyanobacteriota</taxon>
        <taxon>Cyanophyceae</taxon>
        <taxon>Synechococcales</taxon>
        <taxon>Prochlorococcaceae</taxon>
        <taxon>Prochlorococcus</taxon>
    </lineage>
</organism>
<reference evidence="1 2" key="1">
    <citation type="journal article" date="2007" name="PLoS Genet.">
        <title>Patterns and implications of gene gain and loss in the evolution of Prochlorococcus.</title>
        <authorList>
            <person name="Kettler G.C."/>
            <person name="Martiny A.C."/>
            <person name="Huang K."/>
            <person name="Zucker J."/>
            <person name="Coleman M.L."/>
            <person name="Rodrigue S."/>
            <person name="Chen F."/>
            <person name="Lapidus A."/>
            <person name="Ferriera S."/>
            <person name="Johnson J."/>
            <person name="Steglich C."/>
            <person name="Church G.M."/>
            <person name="Richardson P."/>
            <person name="Chisholm S.W."/>
        </authorList>
    </citation>
    <scope>NUCLEOTIDE SEQUENCE [LARGE SCALE GENOMIC DNA]</scope>
    <source>
        <strain evidence="1 2">MIT 9215</strain>
    </source>
</reference>
<dbReference type="EMBL" id="CP000825">
    <property type="protein sequence ID" value="ABV50030.1"/>
    <property type="molecule type" value="Genomic_DNA"/>
</dbReference>
<dbReference type="HOGENOM" id="CLU_2882290_0_0_3"/>
<dbReference type="Proteomes" id="UP000002014">
    <property type="component" value="Chromosome"/>
</dbReference>
<name>A8G349_PROM2</name>